<dbReference type="InterPro" id="IPR002323">
    <property type="entry name" value="Cyt_CIE"/>
</dbReference>
<feature type="domain" description="Cytochrome c" evidence="8">
    <location>
        <begin position="17"/>
        <end position="97"/>
    </location>
</feature>
<dbReference type="RefSeq" id="WP_369454015.1">
    <property type="nucleotide sequence ID" value="NZ_JBGCUO010000001.1"/>
</dbReference>
<comment type="caution">
    <text evidence="9">The sequence shown here is derived from an EMBL/GenBank/DDBJ whole genome shotgun (WGS) entry which is preliminary data.</text>
</comment>
<keyword evidence="5 6" id="KW-0408">Iron</keyword>
<evidence type="ECO:0000256" key="7">
    <source>
        <dbReference type="SAM" id="SignalP"/>
    </source>
</evidence>
<keyword evidence="1" id="KW-0813">Transport</keyword>
<organism evidence="9 10">
    <name type="scientific">Isoalcanivorax beigongshangi</name>
    <dbReference type="NCBI Taxonomy" id="3238810"/>
    <lineage>
        <taxon>Bacteria</taxon>
        <taxon>Pseudomonadati</taxon>
        <taxon>Pseudomonadota</taxon>
        <taxon>Gammaproteobacteria</taxon>
        <taxon>Oceanospirillales</taxon>
        <taxon>Alcanivoracaceae</taxon>
        <taxon>Isoalcanivorax</taxon>
    </lineage>
</organism>
<evidence type="ECO:0000313" key="9">
    <source>
        <dbReference type="EMBL" id="MEY1660773.1"/>
    </source>
</evidence>
<keyword evidence="7" id="KW-0732">Signal</keyword>
<dbReference type="PANTHER" id="PTHR40942:SF4">
    <property type="entry name" value="CYTOCHROME C5"/>
    <property type="match status" value="1"/>
</dbReference>
<gene>
    <name evidence="9" type="ORF">AB5I84_01260</name>
</gene>
<evidence type="ECO:0000256" key="2">
    <source>
        <dbReference type="ARBA" id="ARBA00022617"/>
    </source>
</evidence>
<proteinExistence type="predicted"/>
<dbReference type="PROSITE" id="PS51007">
    <property type="entry name" value="CYTC"/>
    <property type="match status" value="1"/>
</dbReference>
<dbReference type="Pfam" id="PF13442">
    <property type="entry name" value="Cytochrome_CBB3"/>
    <property type="match status" value="1"/>
</dbReference>
<keyword evidence="10" id="KW-1185">Reference proteome</keyword>
<dbReference type="InterPro" id="IPR036909">
    <property type="entry name" value="Cyt_c-like_dom_sf"/>
</dbReference>
<dbReference type="Gene3D" id="1.10.760.10">
    <property type="entry name" value="Cytochrome c-like domain"/>
    <property type="match status" value="1"/>
</dbReference>
<evidence type="ECO:0000259" key="8">
    <source>
        <dbReference type="PROSITE" id="PS51007"/>
    </source>
</evidence>
<protein>
    <submittedName>
        <fullName evidence="9">Cytochrome c5 family protein</fullName>
    </submittedName>
</protein>
<dbReference type="SUPFAM" id="SSF46626">
    <property type="entry name" value="Cytochrome c"/>
    <property type="match status" value="1"/>
</dbReference>
<dbReference type="PRINTS" id="PR00607">
    <property type="entry name" value="CYTCHROMECIE"/>
</dbReference>
<sequence length="97" mass="10317">MKKLLTVAALALCAGVASANSVEDRYNAACVFCHSTGAAGAPKVGDQAAWAPRLEKGMDTLIKHSKEGFGAMPPRGMCMDCSDDEYRALIEYMSKSK</sequence>
<dbReference type="EMBL" id="JBGCUO010000001">
    <property type="protein sequence ID" value="MEY1660773.1"/>
    <property type="molecule type" value="Genomic_DNA"/>
</dbReference>
<dbReference type="Proteomes" id="UP001562065">
    <property type="component" value="Unassembled WGS sequence"/>
</dbReference>
<keyword evidence="3 6" id="KW-0479">Metal-binding</keyword>
<evidence type="ECO:0000256" key="5">
    <source>
        <dbReference type="ARBA" id="ARBA00023004"/>
    </source>
</evidence>
<evidence type="ECO:0000256" key="4">
    <source>
        <dbReference type="ARBA" id="ARBA00022982"/>
    </source>
</evidence>
<keyword evidence="2 6" id="KW-0349">Heme</keyword>
<feature type="chain" id="PRO_5045689993" evidence="7">
    <location>
        <begin position="20"/>
        <end position="97"/>
    </location>
</feature>
<dbReference type="PANTHER" id="PTHR40942">
    <property type="match status" value="1"/>
</dbReference>
<evidence type="ECO:0000256" key="6">
    <source>
        <dbReference type="PROSITE-ProRule" id="PRU00433"/>
    </source>
</evidence>
<evidence type="ECO:0000256" key="1">
    <source>
        <dbReference type="ARBA" id="ARBA00022448"/>
    </source>
</evidence>
<dbReference type="InterPro" id="IPR009056">
    <property type="entry name" value="Cyt_c-like_dom"/>
</dbReference>
<accession>A0ABV4AD38</accession>
<evidence type="ECO:0000256" key="3">
    <source>
        <dbReference type="ARBA" id="ARBA00022723"/>
    </source>
</evidence>
<feature type="signal peptide" evidence="7">
    <location>
        <begin position="1"/>
        <end position="19"/>
    </location>
</feature>
<reference evidence="9 10" key="1">
    <citation type="submission" date="2024-07" db="EMBL/GenBank/DDBJ databases">
        <authorList>
            <person name="Ren Q."/>
        </authorList>
    </citation>
    <scope>NUCLEOTIDE SEQUENCE [LARGE SCALE GENOMIC DNA]</scope>
    <source>
        <strain evidence="9 10">REN37</strain>
    </source>
</reference>
<name>A0ABV4AD38_9GAMM</name>
<evidence type="ECO:0000313" key="10">
    <source>
        <dbReference type="Proteomes" id="UP001562065"/>
    </source>
</evidence>
<keyword evidence="4" id="KW-0249">Electron transport</keyword>